<evidence type="ECO:0000259" key="8">
    <source>
        <dbReference type="PROSITE" id="PS50006"/>
    </source>
</evidence>
<comment type="caution">
    <text evidence="9">The sequence shown here is derived from an EMBL/GenBank/DDBJ whole genome shotgun (WGS) entry which is preliminary data.</text>
</comment>
<evidence type="ECO:0000256" key="6">
    <source>
        <dbReference type="ARBA" id="ARBA00022982"/>
    </source>
</evidence>
<evidence type="ECO:0000256" key="4">
    <source>
        <dbReference type="ARBA" id="ARBA00022617"/>
    </source>
</evidence>
<comment type="subcellular location">
    <subcellularLocation>
        <location evidence="2">Cell envelope</location>
    </subcellularLocation>
</comment>
<evidence type="ECO:0000256" key="5">
    <source>
        <dbReference type="ARBA" id="ARBA00022723"/>
    </source>
</evidence>
<proteinExistence type="predicted"/>
<name>A0A547PCU5_9SPHN</name>
<sequence length="585" mass="63156">MAFLIRTVDFTAAGREIVRDRTVEQSELTIGRATDNDIHLPDLAVEQHHVRIQEAPDGTLIIGSVGGLGFGIDGRTETSAEIAPSAGAELALGSSRLTIGRGGTTSITIKQAENTDTKDVLRGFALASALPSKRIMSWAFAAVILIALLTVPIVTHLTRDPVENDPESEMPGQVVFDSTWSTGKLSLAHHQLEENCEACHVTPFVSVQDATCLTCHEELGDHAETPRLAKGMPPFSTGDAIQWKIAESFGKEGPLGCVNCHSEHEGPVKLEPASQQFCSDCHNELDTRLTDTSIGNAHDFGEKHPQFRPTFYTKLAAEEPMRVSLSADPVEMSGLIFPHDIHMDEQGGAAKMALSIGKYGAPLECSDCHSETEDKVGFEPVEMEASCESCHSLVSGRSGSGFTSLRHGDIDDLRADLMKVNRGSRPAASSGRTRPGQFAQGRRYYSNFGRPFGAYLSITNALGPNGVCGECHLPTTTNGTPDVMPVNLPDQFLMHGYFSHEAHEDETCVSCHAADRSDEATDLLIPDLESCRDCHKGEAAVKTKKIVPSSCAMCHAYHTPAKPWAPDEPEDLPPNLVAILEGIKR</sequence>
<keyword evidence="4" id="KW-0349">Heme</keyword>
<dbReference type="PANTHER" id="PTHR39425:SF1">
    <property type="entry name" value="CYTOCHROME C7-LIKE DOMAIN-CONTAINING PROTEIN"/>
    <property type="match status" value="1"/>
</dbReference>
<dbReference type="PANTHER" id="PTHR39425">
    <property type="entry name" value="LIPOPROTEIN CYTOCHROME C"/>
    <property type="match status" value="1"/>
</dbReference>
<dbReference type="EMBL" id="VHJK01000001">
    <property type="protein sequence ID" value="TRD11959.1"/>
    <property type="molecule type" value="Genomic_DNA"/>
</dbReference>
<dbReference type="AlphaFoldDB" id="A0A547PCU5"/>
<evidence type="ECO:0000256" key="1">
    <source>
        <dbReference type="ARBA" id="ARBA00001926"/>
    </source>
</evidence>
<keyword evidence="6" id="KW-0249">Electron transport</keyword>
<feature type="domain" description="FHA" evidence="8">
    <location>
        <begin position="28"/>
        <end position="77"/>
    </location>
</feature>
<keyword evidence="3" id="KW-0813">Transport</keyword>
<gene>
    <name evidence="9" type="ORF">FGU71_08880</name>
</gene>
<organism evidence="9 10">
    <name type="scientific">Erythrobacter insulae</name>
    <dbReference type="NCBI Taxonomy" id="2584124"/>
    <lineage>
        <taxon>Bacteria</taxon>
        <taxon>Pseudomonadati</taxon>
        <taxon>Pseudomonadota</taxon>
        <taxon>Alphaproteobacteria</taxon>
        <taxon>Sphingomonadales</taxon>
        <taxon>Erythrobacteraceae</taxon>
        <taxon>Erythrobacter/Porphyrobacter group</taxon>
        <taxon>Erythrobacter</taxon>
    </lineage>
</organism>
<dbReference type="PROSITE" id="PS50006">
    <property type="entry name" value="FHA_DOMAIN"/>
    <property type="match status" value="1"/>
</dbReference>
<dbReference type="GO" id="GO:0046872">
    <property type="term" value="F:metal ion binding"/>
    <property type="evidence" value="ECO:0007669"/>
    <property type="project" value="UniProtKB-KW"/>
</dbReference>
<dbReference type="Gene3D" id="2.60.200.20">
    <property type="match status" value="1"/>
</dbReference>
<dbReference type="InterPro" id="IPR000253">
    <property type="entry name" value="FHA_dom"/>
</dbReference>
<evidence type="ECO:0000256" key="7">
    <source>
        <dbReference type="ARBA" id="ARBA00023004"/>
    </source>
</evidence>
<keyword evidence="10" id="KW-1185">Reference proteome</keyword>
<dbReference type="GO" id="GO:0030313">
    <property type="term" value="C:cell envelope"/>
    <property type="evidence" value="ECO:0007669"/>
    <property type="project" value="UniProtKB-SubCell"/>
</dbReference>
<dbReference type="OrthoDB" id="7387371at2"/>
<dbReference type="InterPro" id="IPR036280">
    <property type="entry name" value="Multihaem_cyt_sf"/>
</dbReference>
<evidence type="ECO:0000313" key="9">
    <source>
        <dbReference type="EMBL" id="TRD11959.1"/>
    </source>
</evidence>
<accession>A0A547PCU5</accession>
<dbReference type="SUPFAM" id="SSF49879">
    <property type="entry name" value="SMAD/FHA domain"/>
    <property type="match status" value="1"/>
</dbReference>
<dbReference type="InterPro" id="IPR012286">
    <property type="entry name" value="Tetrahaem_cytochrome"/>
</dbReference>
<dbReference type="Pfam" id="PF14537">
    <property type="entry name" value="Cytochrom_c3_2"/>
    <property type="match status" value="1"/>
</dbReference>
<keyword evidence="5" id="KW-0479">Metal-binding</keyword>
<dbReference type="RefSeq" id="WP_142788232.1">
    <property type="nucleotide sequence ID" value="NZ_VHJK01000001.1"/>
</dbReference>
<evidence type="ECO:0000256" key="3">
    <source>
        <dbReference type="ARBA" id="ARBA00022448"/>
    </source>
</evidence>
<protein>
    <submittedName>
        <fullName evidence="9">Cytochrome c family protein</fullName>
    </submittedName>
</protein>
<comment type="cofactor">
    <cofactor evidence="1">
        <name>heme c</name>
        <dbReference type="ChEBI" id="CHEBI:61717"/>
    </cofactor>
</comment>
<evidence type="ECO:0000313" key="10">
    <source>
        <dbReference type="Proteomes" id="UP000316343"/>
    </source>
</evidence>
<dbReference type="Gene3D" id="3.90.10.10">
    <property type="entry name" value="Cytochrome C3"/>
    <property type="match status" value="3"/>
</dbReference>
<dbReference type="InterPro" id="IPR008984">
    <property type="entry name" value="SMAD_FHA_dom_sf"/>
</dbReference>
<dbReference type="CDD" id="cd08168">
    <property type="entry name" value="Cytochrom_C3"/>
    <property type="match status" value="2"/>
</dbReference>
<keyword evidence="7" id="KW-0408">Iron</keyword>
<evidence type="ECO:0000256" key="2">
    <source>
        <dbReference type="ARBA" id="ARBA00004196"/>
    </source>
</evidence>
<dbReference type="Proteomes" id="UP000316343">
    <property type="component" value="Unassembled WGS sequence"/>
</dbReference>
<dbReference type="SUPFAM" id="SSF48695">
    <property type="entry name" value="Multiheme cytochromes"/>
    <property type="match status" value="2"/>
</dbReference>
<reference evidence="9 10" key="1">
    <citation type="submission" date="2019-06" db="EMBL/GenBank/DDBJ databases">
        <title>Erythrobacter insulae sp. nov., isolated from a tidal flat.</title>
        <authorList>
            <person name="Yoon J.-H."/>
        </authorList>
    </citation>
    <scope>NUCLEOTIDE SEQUENCE [LARGE SCALE GENOMIC DNA]</scope>
    <source>
        <strain evidence="9 10">JBTF-M21</strain>
    </source>
</reference>